<evidence type="ECO:0000256" key="6">
    <source>
        <dbReference type="ARBA" id="ARBA00022741"/>
    </source>
</evidence>
<accession>K9YYG8</accession>
<dbReference type="Proteomes" id="UP000010482">
    <property type="component" value="Chromosome"/>
</dbReference>
<evidence type="ECO:0000256" key="1">
    <source>
        <dbReference type="ARBA" id="ARBA00001946"/>
    </source>
</evidence>
<feature type="domain" description="Polymerase nucleotidyl transferase" evidence="10">
    <location>
        <begin position="11"/>
        <end position="82"/>
    </location>
</feature>
<dbReference type="Gene3D" id="3.30.460.10">
    <property type="entry name" value="Beta Polymerase, domain 2"/>
    <property type="match status" value="1"/>
</dbReference>
<dbReference type="SUPFAM" id="SSF81301">
    <property type="entry name" value="Nucleotidyltransferase"/>
    <property type="match status" value="1"/>
</dbReference>
<evidence type="ECO:0000313" key="11">
    <source>
        <dbReference type="EMBL" id="AFZ51350.1"/>
    </source>
</evidence>
<dbReference type="GO" id="GO:0016779">
    <property type="term" value="F:nucleotidyltransferase activity"/>
    <property type="evidence" value="ECO:0007669"/>
    <property type="project" value="UniProtKB-KW"/>
</dbReference>
<keyword evidence="3" id="KW-0808">Transferase</keyword>
<dbReference type="RefSeq" id="WP_015230339.1">
    <property type="nucleotide sequence ID" value="NC_019780.1"/>
</dbReference>
<keyword evidence="6" id="KW-0547">Nucleotide-binding</keyword>
<dbReference type="STRING" id="13035.Dacsa_2780"/>
<evidence type="ECO:0000256" key="9">
    <source>
        <dbReference type="ARBA" id="ARBA00038276"/>
    </source>
</evidence>
<dbReference type="HOGENOM" id="CLU_130257_10_1_3"/>
<keyword evidence="8" id="KW-0460">Magnesium</keyword>
<dbReference type="PATRIC" id="fig|13035.3.peg.3168"/>
<protein>
    <submittedName>
        <fullName evidence="11">Nucleotidyltransferase</fullName>
    </submittedName>
</protein>
<dbReference type="InterPro" id="IPR043519">
    <property type="entry name" value="NT_sf"/>
</dbReference>
<comment type="cofactor">
    <cofactor evidence="1">
        <name>Mg(2+)</name>
        <dbReference type="ChEBI" id="CHEBI:18420"/>
    </cofactor>
</comment>
<dbReference type="Pfam" id="PF01909">
    <property type="entry name" value="NTP_transf_2"/>
    <property type="match status" value="1"/>
</dbReference>
<dbReference type="GO" id="GO:0046872">
    <property type="term" value="F:metal ion binding"/>
    <property type="evidence" value="ECO:0007669"/>
    <property type="project" value="UniProtKB-KW"/>
</dbReference>
<reference evidence="11" key="1">
    <citation type="submission" date="2012-04" db="EMBL/GenBank/DDBJ databases">
        <title>Finished genome of Dactylococcopsis salina PCC 8305.</title>
        <authorList>
            <consortium name="US DOE Joint Genome Institute"/>
            <person name="Gugger M."/>
            <person name="Coursin T."/>
            <person name="Rippka R."/>
            <person name="Tandeau De Marsac N."/>
            <person name="Huntemann M."/>
            <person name="Wei C.-L."/>
            <person name="Han J."/>
            <person name="Detter J.C."/>
            <person name="Han C."/>
            <person name="Tapia R."/>
            <person name="Daligault H."/>
            <person name="Chen A."/>
            <person name="Krypides N."/>
            <person name="Mavromatis K."/>
            <person name="Markowitz V."/>
            <person name="Szeto E."/>
            <person name="Ivanova N."/>
            <person name="Ovchinnikova G."/>
            <person name="Pagani I."/>
            <person name="Pati A."/>
            <person name="Goodwin L."/>
            <person name="Peters L."/>
            <person name="Pitluck S."/>
            <person name="Woyke T."/>
            <person name="Kerfeld C."/>
        </authorList>
    </citation>
    <scope>NUCLEOTIDE SEQUENCE [LARGE SCALE GENOMIC DNA]</scope>
    <source>
        <strain evidence="11">PCC 8305</strain>
    </source>
</reference>
<evidence type="ECO:0000313" key="12">
    <source>
        <dbReference type="Proteomes" id="UP000010482"/>
    </source>
</evidence>
<sequence length="96" mass="11164">MKQEKVLSKLEQQQEELKQLGVKSLYLFGSVARDEATQESDADFLVEVERPAGLFKFSRIERYLEKQLGCSVDLGTLESLREHCRQPVFKDLIRIF</sequence>
<keyword evidence="2" id="KW-1277">Toxin-antitoxin system</keyword>
<dbReference type="EMBL" id="CP003944">
    <property type="protein sequence ID" value="AFZ51350.1"/>
    <property type="molecule type" value="Genomic_DNA"/>
</dbReference>
<evidence type="ECO:0000256" key="7">
    <source>
        <dbReference type="ARBA" id="ARBA00022840"/>
    </source>
</evidence>
<dbReference type="InterPro" id="IPR002934">
    <property type="entry name" value="Polymerase_NTP_transf_dom"/>
</dbReference>
<gene>
    <name evidence="11" type="ORF">Dacsa_2780</name>
</gene>
<name>K9YYG8_DACS8</name>
<keyword evidence="5" id="KW-0479">Metal-binding</keyword>
<dbReference type="OrthoDB" id="560823at2"/>
<dbReference type="PANTHER" id="PTHR33571">
    <property type="entry name" value="SSL8005 PROTEIN"/>
    <property type="match status" value="1"/>
</dbReference>
<evidence type="ECO:0000256" key="2">
    <source>
        <dbReference type="ARBA" id="ARBA00022649"/>
    </source>
</evidence>
<dbReference type="AlphaFoldDB" id="K9YYG8"/>
<comment type="similarity">
    <text evidence="9">Belongs to the MntA antitoxin family.</text>
</comment>
<dbReference type="GO" id="GO:0005524">
    <property type="term" value="F:ATP binding"/>
    <property type="evidence" value="ECO:0007669"/>
    <property type="project" value="UniProtKB-KW"/>
</dbReference>
<evidence type="ECO:0000256" key="8">
    <source>
        <dbReference type="ARBA" id="ARBA00022842"/>
    </source>
</evidence>
<evidence type="ECO:0000256" key="5">
    <source>
        <dbReference type="ARBA" id="ARBA00022723"/>
    </source>
</evidence>
<organism evidence="11 12">
    <name type="scientific">Dactylococcopsis salina (strain PCC 8305)</name>
    <name type="common">Myxobactron salinum</name>
    <dbReference type="NCBI Taxonomy" id="13035"/>
    <lineage>
        <taxon>Bacteria</taxon>
        <taxon>Bacillati</taxon>
        <taxon>Cyanobacteriota</taxon>
        <taxon>Cyanophyceae</taxon>
        <taxon>Nodosilineales</taxon>
        <taxon>Cymatolegaceae</taxon>
        <taxon>Dactylococcopsis</taxon>
    </lineage>
</organism>
<dbReference type="KEGG" id="dsl:Dacsa_2780"/>
<evidence type="ECO:0000256" key="4">
    <source>
        <dbReference type="ARBA" id="ARBA00022695"/>
    </source>
</evidence>
<keyword evidence="7" id="KW-0067">ATP-binding</keyword>
<dbReference type="CDD" id="cd05403">
    <property type="entry name" value="NT_KNTase_like"/>
    <property type="match status" value="1"/>
</dbReference>
<dbReference type="eggNOG" id="COG1669">
    <property type="taxonomic scope" value="Bacteria"/>
</dbReference>
<evidence type="ECO:0000259" key="10">
    <source>
        <dbReference type="Pfam" id="PF01909"/>
    </source>
</evidence>
<proteinExistence type="inferred from homology"/>
<dbReference type="InterPro" id="IPR052038">
    <property type="entry name" value="Type-VII_TA_antitoxin"/>
</dbReference>
<keyword evidence="4" id="KW-0548">Nucleotidyltransferase</keyword>
<keyword evidence="12" id="KW-1185">Reference proteome</keyword>
<evidence type="ECO:0000256" key="3">
    <source>
        <dbReference type="ARBA" id="ARBA00022679"/>
    </source>
</evidence>
<dbReference type="PANTHER" id="PTHR33571:SF14">
    <property type="entry name" value="PROTEIN ADENYLYLTRANSFERASE MJ0435-RELATED"/>
    <property type="match status" value="1"/>
</dbReference>